<feature type="domain" description="Endonuclease/exonuclease/phosphatase" evidence="2">
    <location>
        <begin position="232"/>
        <end position="432"/>
    </location>
</feature>
<dbReference type="Proteomes" id="UP001195914">
    <property type="component" value="Unassembled WGS sequence"/>
</dbReference>
<keyword evidence="3" id="KW-0540">Nuclease</keyword>
<dbReference type="SUPFAM" id="SSF56219">
    <property type="entry name" value="DNase I-like"/>
    <property type="match status" value="1"/>
</dbReference>
<dbReference type="GO" id="GO:0004767">
    <property type="term" value="F:sphingomyelin phosphodiesterase activity"/>
    <property type="evidence" value="ECO:0007669"/>
    <property type="project" value="InterPro"/>
</dbReference>
<accession>A0AAD9GAA4</accession>
<keyword evidence="3" id="KW-0378">Hydrolase</keyword>
<dbReference type="InterPro" id="IPR036691">
    <property type="entry name" value="Endo/exonu/phosph_ase_sf"/>
</dbReference>
<dbReference type="AlphaFoldDB" id="A0AAD9GAA4"/>
<dbReference type="Pfam" id="PF03372">
    <property type="entry name" value="Exo_endo_phos"/>
    <property type="match status" value="1"/>
</dbReference>
<dbReference type="Gene3D" id="3.60.10.10">
    <property type="entry name" value="Endonuclease/exonuclease/phosphatase"/>
    <property type="match status" value="1"/>
</dbReference>
<reference evidence="3" key="1">
    <citation type="journal article" date="2014" name="Nucleic Acids Res.">
        <title>The evolutionary dynamics of variant antigen genes in Babesia reveal a history of genomic innovation underlying host-parasite interaction.</title>
        <authorList>
            <person name="Jackson A.P."/>
            <person name="Otto T.D."/>
            <person name="Darby A."/>
            <person name="Ramaprasad A."/>
            <person name="Xia D."/>
            <person name="Echaide I.E."/>
            <person name="Farber M."/>
            <person name="Gahlot S."/>
            <person name="Gamble J."/>
            <person name="Gupta D."/>
            <person name="Gupta Y."/>
            <person name="Jackson L."/>
            <person name="Malandrin L."/>
            <person name="Malas T.B."/>
            <person name="Moussa E."/>
            <person name="Nair M."/>
            <person name="Reid A.J."/>
            <person name="Sanders M."/>
            <person name="Sharma J."/>
            <person name="Tracey A."/>
            <person name="Quail M.A."/>
            <person name="Weir W."/>
            <person name="Wastling J.M."/>
            <person name="Hall N."/>
            <person name="Willadsen P."/>
            <person name="Lingelbach K."/>
            <person name="Shiels B."/>
            <person name="Tait A."/>
            <person name="Berriman M."/>
            <person name="Allred D.R."/>
            <person name="Pain A."/>
        </authorList>
    </citation>
    <scope>NUCLEOTIDE SEQUENCE</scope>
    <source>
        <strain evidence="3">1802A</strain>
    </source>
</reference>
<dbReference type="InterPro" id="IPR038772">
    <property type="entry name" value="Sph/SMPD2-like"/>
</dbReference>
<comment type="caution">
    <text evidence="3">The sequence shown here is derived from an EMBL/GenBank/DDBJ whole genome shotgun (WGS) entry which is preliminary data.</text>
</comment>
<organism evidence="3 4">
    <name type="scientific">Babesia divergens</name>
    <dbReference type="NCBI Taxonomy" id="32595"/>
    <lineage>
        <taxon>Eukaryota</taxon>
        <taxon>Sar</taxon>
        <taxon>Alveolata</taxon>
        <taxon>Apicomplexa</taxon>
        <taxon>Aconoidasida</taxon>
        <taxon>Piroplasmida</taxon>
        <taxon>Babesiidae</taxon>
        <taxon>Babesia</taxon>
    </lineage>
</organism>
<comment type="similarity">
    <text evidence="1">Belongs to the neutral sphingomyelinase family.</text>
</comment>
<dbReference type="PANTHER" id="PTHR16320">
    <property type="entry name" value="SPHINGOMYELINASE FAMILY MEMBER"/>
    <property type="match status" value="1"/>
</dbReference>
<dbReference type="PANTHER" id="PTHR16320:SF1">
    <property type="entry name" value="SPHINGOMYELINASE DDB_G0288017"/>
    <property type="match status" value="1"/>
</dbReference>
<dbReference type="GO" id="GO:0005737">
    <property type="term" value="C:cytoplasm"/>
    <property type="evidence" value="ECO:0007669"/>
    <property type="project" value="TreeGrafter"/>
</dbReference>
<dbReference type="EMBL" id="JAHBMH010000062">
    <property type="protein sequence ID" value="KAK1934753.1"/>
    <property type="molecule type" value="Genomic_DNA"/>
</dbReference>
<dbReference type="InterPro" id="IPR005135">
    <property type="entry name" value="Endo/exonuclease/phosphatase"/>
</dbReference>
<evidence type="ECO:0000256" key="1">
    <source>
        <dbReference type="ARBA" id="ARBA00006335"/>
    </source>
</evidence>
<evidence type="ECO:0000313" key="3">
    <source>
        <dbReference type="EMBL" id="KAK1934753.1"/>
    </source>
</evidence>
<gene>
    <name evidence="3" type="ORF">X943_000879</name>
</gene>
<proteinExistence type="inferred from homology"/>
<protein>
    <submittedName>
        <fullName evidence="3">Endonuclease/exonuclease/phosphatase</fullName>
    </submittedName>
</protein>
<keyword evidence="4" id="KW-1185">Reference proteome</keyword>
<evidence type="ECO:0000259" key="2">
    <source>
        <dbReference type="Pfam" id="PF03372"/>
    </source>
</evidence>
<reference evidence="3" key="2">
    <citation type="submission" date="2021-05" db="EMBL/GenBank/DDBJ databases">
        <authorList>
            <person name="Pain A."/>
        </authorList>
    </citation>
    <scope>NUCLEOTIDE SEQUENCE</scope>
    <source>
        <strain evidence="3">1802A</strain>
    </source>
</reference>
<name>A0AAD9GAA4_BABDI</name>
<keyword evidence="3" id="KW-0255">Endonuclease</keyword>
<evidence type="ECO:0000313" key="4">
    <source>
        <dbReference type="Proteomes" id="UP001195914"/>
    </source>
</evidence>
<sequence>MELQFISDRLSRIRSAHHKPSNSKAKLYDPRKGSAYTRLSLTHEAKLRKYIQEENERRRMSGINHRNDTGKYEMQSSDDTASYIETSDVAMHDATSCESHVKFHKRGYTSEKPSQPTLQQSKSCAVFNDAVQDSLQPTISLPINLETQSMPRHVNTDITQKVDTDKKAQHFETRIQVPYRDDNLVALPKPQGRHVGNLEHKGKDPILIESFLDSMLSSFPVSRERCQSFSMLTFNVGLLEVRMFGIQMYQNPGYTERRLRCVPSEIRKANADVVAFQEVYSDSHMQYIVSELRDLYPYYARNDQPPVSEAFKKLNDRSKKYRKRGLGFFHSGLLFLSKFPILCAKFHPWDVVTPLEALLANKGYLEIFVDIPTIGHVVFYNMHMASASINPESTHVENVRNEEVKQLLRTAERACRMGFAPIIIGDLNAAPNNCTSNYMSFLHSGWTDSYVASRQKVRQKRWLGVKAQRTPESPPPILKTTSNGDFISVENVFGNNRSQRPQLDKVTIMSNMPRSKSGDTFKATPTGLHDVSRWSRLIDYISHGKSERLRKCGTTCQSVKAYYPRGNSLSYRVIHCHTLKKHALPKMKKMNRLRKRLLKCKLSIKIRAPCLDEEAKRTGRSFRERCSALFRRYKSRGQIEQAPMSKMSPIATLRSRLQIDSSAVCFVVKNPSMQLKRPQVKRFYWWNRRRNFMDVTWDPKNPLNVNGPHAGCSGLRCDYIFLPPPHIAGILKGFTPSSGEILFREPIIMIDKVGSAYNCLCSAFTSMKKVMLVTLSDHYGLKVTLSRKQVTREELYVNTLRPFRTI</sequence>
<dbReference type="GO" id="GO:0004519">
    <property type="term" value="F:endonuclease activity"/>
    <property type="evidence" value="ECO:0007669"/>
    <property type="project" value="UniProtKB-KW"/>
</dbReference>